<keyword evidence="6" id="KW-1185">Reference proteome</keyword>
<protein>
    <recommendedName>
        <fullName evidence="2">Platelet-derived growth factor receptor-like protein</fullName>
    </recommendedName>
</protein>
<dbReference type="AlphaFoldDB" id="A0A8X6FFM5"/>
<dbReference type="Pfam" id="PF21339">
    <property type="entry name" value="VEGFR-1-like_Ig-like"/>
    <property type="match status" value="1"/>
</dbReference>
<dbReference type="InterPro" id="IPR036179">
    <property type="entry name" value="Ig-like_dom_sf"/>
</dbReference>
<dbReference type="Proteomes" id="UP000887116">
    <property type="component" value="Unassembled WGS sequence"/>
</dbReference>
<dbReference type="InterPro" id="IPR013098">
    <property type="entry name" value="Ig_I-set"/>
</dbReference>
<evidence type="ECO:0000313" key="6">
    <source>
        <dbReference type="Proteomes" id="UP000887116"/>
    </source>
</evidence>
<keyword evidence="5" id="KW-0675">Receptor</keyword>
<dbReference type="PANTHER" id="PTHR15360">
    <property type="entry name" value="PLATELET-DERIVED GROWTH FACTOR RECEPTOR LIKE"/>
    <property type="match status" value="1"/>
</dbReference>
<feature type="domain" description="Ig-like" evidence="4">
    <location>
        <begin position="237"/>
        <end position="339"/>
    </location>
</feature>
<reference evidence="5" key="1">
    <citation type="submission" date="2020-07" db="EMBL/GenBank/DDBJ databases">
        <title>Multicomponent nature underlies the extraordinary mechanical properties of spider dragline silk.</title>
        <authorList>
            <person name="Kono N."/>
            <person name="Nakamura H."/>
            <person name="Mori M."/>
            <person name="Yoshida Y."/>
            <person name="Ohtoshi R."/>
            <person name="Malay A.D."/>
            <person name="Moran D.A.P."/>
            <person name="Tomita M."/>
            <person name="Numata K."/>
            <person name="Arakawa K."/>
        </authorList>
    </citation>
    <scope>NUCLEOTIDE SEQUENCE</scope>
</reference>
<dbReference type="OrthoDB" id="6417661at2759"/>
<sequence length="453" mass="51106">MQEKNNRTLSCFFLAIFCFGQCFANVLVFHPPVLNVDEPYIDLQSNGTLTIICVGIYPLEWKTPSLMGGMINDSRMSVKSSINLSEPVNKHKSTLTIEDIDFNDTGYYTCYYEGTIDFTLPDNSTSLYVFVNDPLHLFVETSIFTGHLLIPLQQHRKAILPCLPTSSSINVTLWKTDGEEEMVAMAGDIEFDPRFGFIIYYPIIYFNGYFQCRAVSDGVLEAINLTLIYMPDTFNPPQPFINTSEAQHPVVNSTFILKCTVIVDPDTRLFISWDYPNKNNSQGRINETQPYSQWKTARSFKHQEVSTNLIVKNAQSSDSGDYVCTVTDHSQKTGQADVNIYVYQSPQPSHINLTTDVDISQPLISEAGENVKFVASVTAYPPSLLEEVELFWIKGGKRLKEDNHYHVNKTNSSMILEIKQLTRADADTYVLHGRAKDVNSSLAIVLEVKGNVF</sequence>
<organism evidence="5 6">
    <name type="scientific">Trichonephila clavata</name>
    <name type="common">Joro spider</name>
    <name type="synonym">Nephila clavata</name>
    <dbReference type="NCBI Taxonomy" id="2740835"/>
    <lineage>
        <taxon>Eukaryota</taxon>
        <taxon>Metazoa</taxon>
        <taxon>Ecdysozoa</taxon>
        <taxon>Arthropoda</taxon>
        <taxon>Chelicerata</taxon>
        <taxon>Arachnida</taxon>
        <taxon>Araneae</taxon>
        <taxon>Araneomorphae</taxon>
        <taxon>Entelegynae</taxon>
        <taxon>Araneoidea</taxon>
        <taxon>Nephilidae</taxon>
        <taxon>Trichonephila</taxon>
    </lineage>
</organism>
<dbReference type="SMART" id="SM00409">
    <property type="entry name" value="IG"/>
    <property type="match status" value="3"/>
</dbReference>
<accession>A0A8X6FFM5</accession>
<keyword evidence="3" id="KW-0732">Signal</keyword>
<dbReference type="PRINTS" id="PR01832">
    <property type="entry name" value="VEGFRECEPTOR"/>
</dbReference>
<dbReference type="EMBL" id="BMAO01022044">
    <property type="protein sequence ID" value="GFQ79300.1"/>
    <property type="molecule type" value="Genomic_DNA"/>
</dbReference>
<dbReference type="SMART" id="SM00408">
    <property type="entry name" value="IGc2"/>
    <property type="match status" value="2"/>
</dbReference>
<dbReference type="InterPro" id="IPR003598">
    <property type="entry name" value="Ig_sub2"/>
</dbReference>
<dbReference type="InterPro" id="IPR007110">
    <property type="entry name" value="Ig-like_dom"/>
</dbReference>
<dbReference type="InterPro" id="IPR003599">
    <property type="entry name" value="Ig_sub"/>
</dbReference>
<dbReference type="PANTHER" id="PTHR15360:SF4">
    <property type="entry name" value="PROTEIN KINASE DOMAIN-CONTAINING PROTEIN"/>
    <property type="match status" value="1"/>
</dbReference>
<evidence type="ECO:0000259" key="4">
    <source>
        <dbReference type="PROSITE" id="PS50835"/>
    </source>
</evidence>
<feature type="chain" id="PRO_5036493140" description="Platelet-derived growth factor receptor-like protein" evidence="3">
    <location>
        <begin position="25"/>
        <end position="453"/>
    </location>
</feature>
<proteinExistence type="predicted"/>
<dbReference type="PROSITE" id="PS50835">
    <property type="entry name" value="IG_LIKE"/>
    <property type="match status" value="1"/>
</dbReference>
<comment type="caution">
    <text evidence="5">The sequence shown here is derived from an EMBL/GenBank/DDBJ whole genome shotgun (WGS) entry which is preliminary data.</text>
</comment>
<comment type="subunit">
    <text evidence="1">Forms a complex composed of PDGFRL, TNK2 and GRB2.</text>
</comment>
<feature type="signal peptide" evidence="3">
    <location>
        <begin position="1"/>
        <end position="24"/>
    </location>
</feature>
<dbReference type="InterPro" id="IPR013783">
    <property type="entry name" value="Ig-like_fold"/>
</dbReference>
<dbReference type="Gene3D" id="2.60.40.10">
    <property type="entry name" value="Immunoglobulins"/>
    <property type="match status" value="4"/>
</dbReference>
<dbReference type="Pfam" id="PF07679">
    <property type="entry name" value="I-set"/>
    <property type="match status" value="2"/>
</dbReference>
<evidence type="ECO:0000256" key="1">
    <source>
        <dbReference type="ARBA" id="ARBA00011360"/>
    </source>
</evidence>
<gene>
    <name evidence="5" type="primary">FLT1</name>
    <name evidence="5" type="ORF">TNCT_347371</name>
</gene>
<name>A0A8X6FFM5_TRICU</name>
<evidence type="ECO:0000313" key="5">
    <source>
        <dbReference type="EMBL" id="GFQ79300.1"/>
    </source>
</evidence>
<dbReference type="InterPro" id="IPR042495">
    <property type="entry name" value="PDGFRL"/>
</dbReference>
<evidence type="ECO:0000256" key="3">
    <source>
        <dbReference type="SAM" id="SignalP"/>
    </source>
</evidence>
<dbReference type="PIRSF" id="PIRSF000615">
    <property type="entry name" value="TyrPK_CSF1-R"/>
    <property type="match status" value="1"/>
</dbReference>
<dbReference type="SUPFAM" id="SSF48726">
    <property type="entry name" value="Immunoglobulin"/>
    <property type="match status" value="3"/>
</dbReference>
<evidence type="ECO:0000256" key="2">
    <source>
        <dbReference type="ARBA" id="ARBA00019671"/>
    </source>
</evidence>